<comment type="similarity">
    <text evidence="1 5 6">Belongs to the bacterial ribosomal protein bL19 family.</text>
</comment>
<evidence type="ECO:0000256" key="2">
    <source>
        <dbReference type="ARBA" id="ARBA00022980"/>
    </source>
</evidence>
<dbReference type="PANTHER" id="PTHR15680:SF9">
    <property type="entry name" value="LARGE RIBOSOMAL SUBUNIT PROTEIN BL19M"/>
    <property type="match status" value="1"/>
</dbReference>
<evidence type="ECO:0000256" key="1">
    <source>
        <dbReference type="ARBA" id="ARBA00005781"/>
    </source>
</evidence>
<gene>
    <name evidence="5" type="primary">rplS</name>
    <name evidence="7" type="ORF">RHABOEDO_000707</name>
</gene>
<sequence>MIQDMLIQSIDEDQLKTDLPVFCVGDTVRVHQRIIEGEKERIQAFEGIVIARKGAGISETFTLYRYSSSGIERVFLLHSPRINKIEVMKKGSVRRAKLYNFRGKSGKAIKVKERIYKAPSKS</sequence>
<keyword evidence="8" id="KW-1185">Reference proteome</keyword>
<comment type="function">
    <text evidence="5 6">This protein is located at the 30S-50S ribosomal subunit interface and may play a role in the structure and function of the aminoacyl-tRNA binding site.</text>
</comment>
<evidence type="ECO:0000256" key="3">
    <source>
        <dbReference type="ARBA" id="ARBA00023274"/>
    </source>
</evidence>
<reference evidence="7 8" key="1">
    <citation type="journal article" date="2022" name="bioRxiv">
        <title>Ecology and evolution of chlamydial symbionts of arthropods.</title>
        <authorList>
            <person name="Halter T."/>
            <person name="Koestlbacher S."/>
            <person name="Collingro A."/>
            <person name="Sixt B.S."/>
            <person name="Toenshoff E.R."/>
            <person name="Hendrickx F."/>
            <person name="Kostanjsek R."/>
            <person name="Horn M."/>
        </authorList>
    </citation>
    <scope>NUCLEOTIDE SEQUENCE [LARGE SCALE GENOMIC DNA]</scope>
    <source>
        <strain evidence="7">W744xW776</strain>
    </source>
</reference>
<dbReference type="InterPro" id="IPR001857">
    <property type="entry name" value="Ribosomal_bL19"/>
</dbReference>
<proteinExistence type="inferred from homology"/>
<dbReference type="PANTHER" id="PTHR15680">
    <property type="entry name" value="RIBOSOMAL PROTEIN L19"/>
    <property type="match status" value="1"/>
</dbReference>
<dbReference type="InterPro" id="IPR008991">
    <property type="entry name" value="Translation_prot_SH3-like_sf"/>
</dbReference>
<evidence type="ECO:0000256" key="4">
    <source>
        <dbReference type="ARBA" id="ARBA00035171"/>
    </source>
</evidence>
<dbReference type="InterPro" id="IPR038657">
    <property type="entry name" value="Ribosomal_bL19_sf"/>
</dbReference>
<dbReference type="SUPFAM" id="SSF50104">
    <property type="entry name" value="Translation proteins SH3-like domain"/>
    <property type="match status" value="1"/>
</dbReference>
<dbReference type="PRINTS" id="PR00061">
    <property type="entry name" value="RIBOSOMALL19"/>
</dbReference>
<dbReference type="Proteomes" id="UP000826014">
    <property type="component" value="Chromosome"/>
</dbReference>
<protein>
    <recommendedName>
        <fullName evidence="4 5">Large ribosomal subunit protein bL19</fullName>
    </recommendedName>
</protein>
<organism evidence="7 8">
    <name type="scientific">Candidatus Rhabdochlamydia oedothoracis</name>
    <dbReference type="NCBI Taxonomy" id="2720720"/>
    <lineage>
        <taxon>Bacteria</taxon>
        <taxon>Pseudomonadati</taxon>
        <taxon>Chlamydiota</taxon>
        <taxon>Chlamydiia</taxon>
        <taxon>Parachlamydiales</taxon>
        <taxon>Candidatus Rhabdochlamydiaceae</taxon>
        <taxon>Candidatus Rhabdochlamydia</taxon>
    </lineage>
</organism>
<evidence type="ECO:0000256" key="6">
    <source>
        <dbReference type="RuleBase" id="RU000559"/>
    </source>
</evidence>
<dbReference type="HAMAP" id="MF_00402">
    <property type="entry name" value="Ribosomal_bL19"/>
    <property type="match status" value="1"/>
</dbReference>
<keyword evidence="2 5" id="KW-0689">Ribosomal protein</keyword>
<evidence type="ECO:0000256" key="5">
    <source>
        <dbReference type="HAMAP-Rule" id="MF_00402"/>
    </source>
</evidence>
<dbReference type="Pfam" id="PF01245">
    <property type="entry name" value="Ribosomal_L19"/>
    <property type="match status" value="1"/>
</dbReference>
<evidence type="ECO:0000313" key="8">
    <source>
        <dbReference type="Proteomes" id="UP000826014"/>
    </source>
</evidence>
<dbReference type="NCBIfam" id="TIGR01024">
    <property type="entry name" value="rplS_bact"/>
    <property type="match status" value="1"/>
</dbReference>
<keyword evidence="3 5" id="KW-0687">Ribonucleoprotein</keyword>
<dbReference type="GO" id="GO:0005840">
    <property type="term" value="C:ribosome"/>
    <property type="evidence" value="ECO:0007669"/>
    <property type="project" value="UniProtKB-KW"/>
</dbReference>
<evidence type="ECO:0000313" key="7">
    <source>
        <dbReference type="EMBL" id="QYF48529.1"/>
    </source>
</evidence>
<name>A0ABX8V024_9BACT</name>
<dbReference type="EMBL" id="CP075587">
    <property type="protein sequence ID" value="QYF48529.1"/>
    <property type="molecule type" value="Genomic_DNA"/>
</dbReference>
<dbReference type="Gene3D" id="2.30.30.790">
    <property type="match status" value="1"/>
</dbReference>
<accession>A0ABX8V024</accession>
<dbReference type="PIRSF" id="PIRSF002191">
    <property type="entry name" value="Ribosomal_L19"/>
    <property type="match status" value="1"/>
</dbReference>